<accession>A0A5N7KS52</accession>
<dbReference type="Proteomes" id="UP000326112">
    <property type="component" value="Unassembled WGS sequence"/>
</dbReference>
<organism evidence="1 2">
    <name type="scientific">Pseudomonas kitaguniensis</name>
    <dbReference type="NCBI Taxonomy" id="2607908"/>
    <lineage>
        <taxon>Bacteria</taxon>
        <taxon>Pseudomonadati</taxon>
        <taxon>Pseudomonadota</taxon>
        <taxon>Gammaproteobacteria</taxon>
        <taxon>Pseudomonadales</taxon>
        <taxon>Pseudomonadaceae</taxon>
        <taxon>Pseudomonas</taxon>
    </lineage>
</organism>
<gene>
    <name evidence="1" type="ORF">F0169_24620</name>
</gene>
<evidence type="ECO:0000313" key="2">
    <source>
        <dbReference type="Proteomes" id="UP000326112"/>
    </source>
</evidence>
<dbReference type="NCBIfam" id="TIGR02646">
    <property type="entry name" value="retron system putative HNH endonuclease"/>
    <property type="match status" value="1"/>
</dbReference>
<proteinExistence type="predicted"/>
<evidence type="ECO:0000313" key="1">
    <source>
        <dbReference type="EMBL" id="MPR04978.1"/>
    </source>
</evidence>
<reference evidence="1 2" key="2">
    <citation type="journal article" date="2023" name="Plant Pathol.">
        <title>Dismantling and reorganizing Pseudomonas marginalis sensu#lato.</title>
        <authorList>
            <person name="Sawada H."/>
            <person name="Fujikawa T."/>
            <person name="Satou M."/>
        </authorList>
    </citation>
    <scope>NUCLEOTIDE SEQUENCE [LARGE SCALE GENOMIC DNA]</scope>
    <source>
        <strain evidence="1 2">MAFF 212408</strain>
    </source>
</reference>
<name>A0A5N7KS52_9PSED</name>
<comment type="caution">
    <text evidence="1">The sequence shown here is derived from an EMBL/GenBank/DDBJ whole genome shotgun (WGS) entry which is preliminary data.</text>
</comment>
<reference evidence="1 2" key="1">
    <citation type="journal article" date="2020" name="Int. J. Syst. Evol. Microbiol.">
        <title>Pseudomonas kitaguniensis sp. nov., a pathogen causing bacterial rot of Welsh onion in Japan.</title>
        <authorList>
            <person name="Sawada H."/>
            <person name="Fujikawa T."/>
            <person name="Nishiwaki Y."/>
            <person name="Horita H."/>
        </authorList>
    </citation>
    <scope>NUCLEOTIDE SEQUENCE [LARGE SCALE GENOMIC DNA]</scope>
    <source>
        <strain evidence="1 2">MAFF 212408</strain>
    </source>
</reference>
<keyword evidence="2" id="KW-1185">Reference proteome</keyword>
<sequence length="209" mass="23058">MRKITKGDEPAALTQWKRAHPQGLYSDLPHTQRSSIRGACIEEQHGLCAYCCHAITLENAHNEHVHARETAPHRALDYANIVASCNRAKQCGKAHAHQVLPLTSLMAECESELKFYLSGRVEGLSARAAKSINVLNLGDTRDNNRALFSARKALLDTLLYDCGVNGDDLKIADMDLLTALLQELQQPDANNQLKPFAPVLVNVVRQLSV</sequence>
<dbReference type="EMBL" id="VUAZ01000165">
    <property type="protein sequence ID" value="MPR04978.1"/>
    <property type="molecule type" value="Genomic_DNA"/>
</dbReference>
<protein>
    <submittedName>
        <fullName evidence="1">TIGR02646 family protein</fullName>
    </submittedName>
</protein>
<dbReference type="RefSeq" id="WP_172979545.1">
    <property type="nucleotide sequence ID" value="NZ_VUAZ01000165.1"/>
</dbReference>
<dbReference type="InterPro" id="IPR013467">
    <property type="entry name" value="HNH78-like"/>
</dbReference>